<keyword evidence="3" id="KW-1185">Reference proteome</keyword>
<dbReference type="Gene3D" id="3.20.20.80">
    <property type="entry name" value="Glycosidases"/>
    <property type="match status" value="2"/>
</dbReference>
<evidence type="ECO:0000259" key="1">
    <source>
        <dbReference type="PROSITE" id="PS51910"/>
    </source>
</evidence>
<proteinExistence type="predicted"/>
<reference evidence="2" key="1">
    <citation type="submission" date="2023-02" db="EMBL/GenBank/DDBJ databases">
        <title>Genome of toxic invasive species Heracleum sosnowskyi carries increased number of genes despite the absence of recent whole-genome duplications.</title>
        <authorList>
            <person name="Schelkunov M."/>
            <person name="Shtratnikova V."/>
            <person name="Makarenko M."/>
            <person name="Klepikova A."/>
            <person name="Omelchenko D."/>
            <person name="Novikova G."/>
            <person name="Obukhova E."/>
            <person name="Bogdanov V."/>
            <person name="Penin A."/>
            <person name="Logacheva M."/>
        </authorList>
    </citation>
    <scope>NUCLEOTIDE SEQUENCE</scope>
    <source>
        <strain evidence="2">Hsosn_3</strain>
        <tissue evidence="2">Leaf</tissue>
    </source>
</reference>
<feature type="domain" description="GH18" evidence="1">
    <location>
        <begin position="8"/>
        <end position="230"/>
    </location>
</feature>
<dbReference type="SUPFAM" id="SSF51445">
    <property type="entry name" value="(Trans)glycosidases"/>
    <property type="match status" value="1"/>
</dbReference>
<dbReference type="EMBL" id="JAUIZM010000010">
    <property type="protein sequence ID" value="KAK1359471.1"/>
    <property type="molecule type" value="Genomic_DNA"/>
</dbReference>
<dbReference type="Proteomes" id="UP001237642">
    <property type="component" value="Unassembled WGS sequence"/>
</dbReference>
<organism evidence="2 3">
    <name type="scientific">Heracleum sosnowskyi</name>
    <dbReference type="NCBI Taxonomy" id="360622"/>
    <lineage>
        <taxon>Eukaryota</taxon>
        <taxon>Viridiplantae</taxon>
        <taxon>Streptophyta</taxon>
        <taxon>Embryophyta</taxon>
        <taxon>Tracheophyta</taxon>
        <taxon>Spermatophyta</taxon>
        <taxon>Magnoliopsida</taxon>
        <taxon>eudicotyledons</taxon>
        <taxon>Gunneridae</taxon>
        <taxon>Pentapetalae</taxon>
        <taxon>asterids</taxon>
        <taxon>campanulids</taxon>
        <taxon>Apiales</taxon>
        <taxon>Apiaceae</taxon>
        <taxon>Apioideae</taxon>
        <taxon>apioid superclade</taxon>
        <taxon>Tordylieae</taxon>
        <taxon>Tordyliinae</taxon>
        <taxon>Heracleum</taxon>
    </lineage>
</organism>
<name>A0AAD8H4I5_9APIA</name>
<dbReference type="PANTHER" id="PTHR45708">
    <property type="entry name" value="ENDOCHITINASE"/>
    <property type="match status" value="1"/>
</dbReference>
<evidence type="ECO:0000313" key="3">
    <source>
        <dbReference type="Proteomes" id="UP001237642"/>
    </source>
</evidence>
<protein>
    <submittedName>
        <fullName evidence="2">Acidic endochitinase</fullName>
    </submittedName>
</protein>
<evidence type="ECO:0000313" key="2">
    <source>
        <dbReference type="EMBL" id="KAK1359471.1"/>
    </source>
</evidence>
<dbReference type="GO" id="GO:0005975">
    <property type="term" value="P:carbohydrate metabolic process"/>
    <property type="evidence" value="ECO:0007669"/>
    <property type="project" value="InterPro"/>
</dbReference>
<dbReference type="PROSITE" id="PS51910">
    <property type="entry name" value="GH18_2"/>
    <property type="match status" value="1"/>
</dbReference>
<accession>A0AAD8H4I5</accession>
<sequence>MTNRTYSGSIAIYWGQNVEEGTLADTCSTGKFAYVNLAFLAVFGNNQVPGLNLEKHCDPLSKGGCTSLANDIKSCQKQGVKVMLSIGGGTLDHWDELARFLKGFKSSKKVYLTAAPQCPFPDAYMGKALSTGLFDDIWIQFYNNYCEFKGDASAIKATWDQWTSNVTATNFFLGLPAAPSAAASGFVPADVLIAKILILIKSTKNYGGVMLWSKYYDDLTGYSSAIKSHV</sequence>
<comment type="caution">
    <text evidence="2">The sequence shown here is derived from an EMBL/GenBank/DDBJ whole genome shotgun (WGS) entry which is preliminary data.</text>
</comment>
<dbReference type="GO" id="GO:0004568">
    <property type="term" value="F:chitinase activity"/>
    <property type="evidence" value="ECO:0007669"/>
    <property type="project" value="TreeGrafter"/>
</dbReference>
<dbReference type="InterPro" id="IPR050542">
    <property type="entry name" value="Glycosyl_Hydrlase18_Chitinase"/>
</dbReference>
<dbReference type="GO" id="GO:0005576">
    <property type="term" value="C:extracellular region"/>
    <property type="evidence" value="ECO:0007669"/>
    <property type="project" value="TreeGrafter"/>
</dbReference>
<gene>
    <name evidence="2" type="ORF">POM88_043945</name>
</gene>
<dbReference type="PANTHER" id="PTHR45708:SF28">
    <property type="entry name" value="CHITINASE"/>
    <property type="match status" value="1"/>
</dbReference>
<dbReference type="InterPro" id="IPR001223">
    <property type="entry name" value="Glyco_hydro18_cat"/>
</dbReference>
<dbReference type="InterPro" id="IPR017853">
    <property type="entry name" value="GH"/>
</dbReference>
<dbReference type="AlphaFoldDB" id="A0AAD8H4I5"/>
<reference evidence="2" key="2">
    <citation type="submission" date="2023-05" db="EMBL/GenBank/DDBJ databases">
        <authorList>
            <person name="Schelkunov M.I."/>
        </authorList>
    </citation>
    <scope>NUCLEOTIDE SEQUENCE</scope>
    <source>
        <strain evidence="2">Hsosn_3</strain>
        <tissue evidence="2">Leaf</tissue>
    </source>
</reference>